<dbReference type="AlphaFoldDB" id="A0A2S1ZS96"/>
<dbReference type="PANTHER" id="PTHR12236:SF95">
    <property type="entry name" value="CUTICULAR PROTEIN 76BD, ISOFORM C-RELATED"/>
    <property type="match status" value="1"/>
</dbReference>
<reference evidence="4" key="1">
    <citation type="submission" date="2017-09" db="EMBL/GenBank/DDBJ databases">
        <authorList>
            <person name="Ehlers B."/>
            <person name="Leendertz F.H."/>
        </authorList>
    </citation>
    <scope>NUCLEOTIDE SEQUENCE</scope>
    <source>
        <strain evidence="4">NlugCpr37</strain>
    </source>
</reference>
<dbReference type="Pfam" id="PF00379">
    <property type="entry name" value="Chitin_bind_4"/>
    <property type="match status" value="1"/>
</dbReference>
<evidence type="ECO:0000313" key="4">
    <source>
        <dbReference type="EMBL" id="AWK28333.1"/>
    </source>
</evidence>
<dbReference type="GO" id="GO:0005615">
    <property type="term" value="C:extracellular space"/>
    <property type="evidence" value="ECO:0007669"/>
    <property type="project" value="TreeGrafter"/>
</dbReference>
<dbReference type="EMBL" id="MF942810">
    <property type="protein sequence ID" value="AWK28333.1"/>
    <property type="molecule type" value="mRNA"/>
</dbReference>
<feature type="signal peptide" evidence="3">
    <location>
        <begin position="1"/>
        <end position="18"/>
    </location>
</feature>
<organism evidence="4">
    <name type="scientific">Nilaparvata lugens</name>
    <name type="common">Brown planthopper</name>
    <dbReference type="NCBI Taxonomy" id="108931"/>
    <lineage>
        <taxon>Eukaryota</taxon>
        <taxon>Metazoa</taxon>
        <taxon>Ecdysozoa</taxon>
        <taxon>Arthropoda</taxon>
        <taxon>Hexapoda</taxon>
        <taxon>Insecta</taxon>
        <taxon>Pterygota</taxon>
        <taxon>Neoptera</taxon>
        <taxon>Paraneoptera</taxon>
        <taxon>Hemiptera</taxon>
        <taxon>Auchenorrhyncha</taxon>
        <taxon>Fulgoroidea</taxon>
        <taxon>Delphacidae</taxon>
        <taxon>Delphacinae</taxon>
        <taxon>Nilaparvata</taxon>
    </lineage>
</organism>
<dbReference type="InterPro" id="IPR031311">
    <property type="entry name" value="CHIT_BIND_RR_consensus"/>
</dbReference>
<dbReference type="InterPro" id="IPR051217">
    <property type="entry name" value="Insect_Cuticle_Struc_Prot"/>
</dbReference>
<dbReference type="PROSITE" id="PS00233">
    <property type="entry name" value="CHIT_BIND_RR_1"/>
    <property type="match status" value="1"/>
</dbReference>
<evidence type="ECO:0000256" key="2">
    <source>
        <dbReference type="PROSITE-ProRule" id="PRU00497"/>
    </source>
</evidence>
<dbReference type="GO" id="GO:0042302">
    <property type="term" value="F:structural constituent of cuticle"/>
    <property type="evidence" value="ECO:0007669"/>
    <property type="project" value="UniProtKB-UniRule"/>
</dbReference>
<reference evidence="4" key="2">
    <citation type="journal article" date="2018" name="Proc. Natl. Acad. Sci. U.S.A.">
        <title>A comprehensive omics analysis and functional survey of cuticular proteins in the brown planthopper.</title>
        <authorList>
            <person name="Pan P.L."/>
            <person name="Ye Y.X."/>
            <person name="Lou Y.H."/>
            <person name="Lu J.B."/>
            <person name="Cheng C."/>
            <person name="Shen Y."/>
            <person name="Moussian B."/>
            <person name="Zhang C.X."/>
        </authorList>
    </citation>
    <scope>NUCLEOTIDE SEQUENCE</scope>
    <source>
        <strain evidence="4">NlugCpr37</strain>
    </source>
</reference>
<protein>
    <submittedName>
        <fullName evidence="4">Cuticular protein</fullName>
    </submittedName>
</protein>
<sequence length="162" mass="17472">MAYTQVLTVLAVAMCAQAQYPAPAYHAPAYPAHAPVYHAPAPVVPVVKAYAKPVVPVPVYPDAHPHYTFEYAVADAHTGDTKSQHESRDGDAVQGVYSLIEPDGTKRTVEYTADDHNGFNAVVHKEGTPVVPKYAPAPHVVPVIPKVPVVPVVKYAAPYYKH</sequence>
<dbReference type="InterPro" id="IPR000618">
    <property type="entry name" value="Insect_cuticle"/>
</dbReference>
<dbReference type="PANTHER" id="PTHR12236">
    <property type="entry name" value="STRUCTURAL CONTITUENT OF CUTICLE"/>
    <property type="match status" value="1"/>
</dbReference>
<dbReference type="GO" id="GO:0031012">
    <property type="term" value="C:extracellular matrix"/>
    <property type="evidence" value="ECO:0007669"/>
    <property type="project" value="TreeGrafter"/>
</dbReference>
<dbReference type="PRINTS" id="PR00947">
    <property type="entry name" value="CUTICLE"/>
</dbReference>
<name>A0A2S1ZS96_NILLU</name>
<keyword evidence="1 2" id="KW-0193">Cuticle</keyword>
<evidence type="ECO:0000256" key="1">
    <source>
        <dbReference type="ARBA" id="ARBA00022460"/>
    </source>
</evidence>
<keyword evidence="3" id="KW-0732">Signal</keyword>
<dbReference type="PROSITE" id="PS51155">
    <property type="entry name" value="CHIT_BIND_RR_2"/>
    <property type="match status" value="1"/>
</dbReference>
<proteinExistence type="evidence at transcript level"/>
<dbReference type="OrthoDB" id="6781707at2759"/>
<accession>A0A2S1ZS96</accession>
<evidence type="ECO:0000256" key="3">
    <source>
        <dbReference type="SAM" id="SignalP"/>
    </source>
</evidence>
<feature type="chain" id="PRO_5015769862" evidence="3">
    <location>
        <begin position="19"/>
        <end position="162"/>
    </location>
</feature>